<sequence length="155" mass="17623">MKWNPTNPICSNIQPRLAVSDYKKDIKFDFLEGDLVLNETVEGFECFNQKFIKVLLTDETPIIKYGLFELLPTSKNQTEFEKECGKLAYAIVSHQFSDSTFENPNGLGHTVEKIYSISKEVLNDINYLIVEASATGLNETSTIKVPLKLVEEHMQ</sequence>
<protein>
    <submittedName>
        <fullName evidence="1">Uncharacterized protein</fullName>
    </submittedName>
</protein>
<evidence type="ECO:0000313" key="1">
    <source>
        <dbReference type="EMBL" id="TCO69538.1"/>
    </source>
</evidence>
<dbReference type="AlphaFoldDB" id="A0A4R2KHR4"/>
<accession>A0A4R2KHR4</accession>
<dbReference type="RefSeq" id="WP_132247553.1">
    <property type="nucleotide sequence ID" value="NZ_SLWV01000031.1"/>
</dbReference>
<organism evidence="1 2">
    <name type="scientific">Marinisporobacter balticus</name>
    <dbReference type="NCBI Taxonomy" id="2018667"/>
    <lineage>
        <taxon>Bacteria</taxon>
        <taxon>Bacillati</taxon>
        <taxon>Bacillota</taxon>
        <taxon>Clostridia</taxon>
        <taxon>Peptostreptococcales</taxon>
        <taxon>Thermotaleaceae</taxon>
        <taxon>Marinisporobacter</taxon>
    </lineage>
</organism>
<reference evidence="1 2" key="1">
    <citation type="submission" date="2019-03" db="EMBL/GenBank/DDBJ databases">
        <title>Genomic Encyclopedia of Type Strains, Phase IV (KMG-IV): sequencing the most valuable type-strain genomes for metagenomic binning, comparative biology and taxonomic classification.</title>
        <authorList>
            <person name="Goeker M."/>
        </authorList>
    </citation>
    <scope>NUCLEOTIDE SEQUENCE [LARGE SCALE GENOMIC DNA]</scope>
    <source>
        <strain evidence="1 2">DSM 102940</strain>
    </source>
</reference>
<dbReference type="OrthoDB" id="9839638at2"/>
<proteinExistence type="predicted"/>
<gene>
    <name evidence="1" type="ORF">EV214_13162</name>
</gene>
<dbReference type="EMBL" id="SLWV01000031">
    <property type="protein sequence ID" value="TCO69538.1"/>
    <property type="molecule type" value="Genomic_DNA"/>
</dbReference>
<name>A0A4R2KHR4_9FIRM</name>
<evidence type="ECO:0000313" key="2">
    <source>
        <dbReference type="Proteomes" id="UP000294919"/>
    </source>
</evidence>
<keyword evidence="2" id="KW-1185">Reference proteome</keyword>
<comment type="caution">
    <text evidence="1">The sequence shown here is derived from an EMBL/GenBank/DDBJ whole genome shotgun (WGS) entry which is preliminary data.</text>
</comment>
<dbReference type="Proteomes" id="UP000294919">
    <property type="component" value="Unassembled WGS sequence"/>
</dbReference>